<dbReference type="Proteomes" id="UP000238327">
    <property type="component" value="Chromosome"/>
</dbReference>
<evidence type="ECO:0000256" key="1">
    <source>
        <dbReference type="ARBA" id="ARBA00023015"/>
    </source>
</evidence>
<evidence type="ECO:0000313" key="6">
    <source>
        <dbReference type="Proteomes" id="UP000238327"/>
    </source>
</evidence>
<reference evidence="5 6" key="1">
    <citation type="submission" date="2018-03" db="EMBL/GenBank/DDBJ databases">
        <title>Complete genome sequence and methylome analysis of Pseudomonas mendocina NEB 698.</title>
        <authorList>
            <person name="Morgan R.D."/>
        </authorList>
    </citation>
    <scope>NUCLEOTIDE SEQUENCE [LARGE SCALE GENOMIC DNA]</scope>
    <source>
        <strain evidence="5 6">NEB698</strain>
    </source>
</reference>
<dbReference type="PANTHER" id="PTHR33204">
    <property type="entry name" value="TRANSCRIPTIONAL REGULATOR, MARR FAMILY"/>
    <property type="match status" value="1"/>
</dbReference>
<evidence type="ECO:0000259" key="4">
    <source>
        <dbReference type="PROSITE" id="PS51118"/>
    </source>
</evidence>
<dbReference type="InterPro" id="IPR036388">
    <property type="entry name" value="WH-like_DNA-bd_sf"/>
</dbReference>
<dbReference type="Gene3D" id="1.10.10.10">
    <property type="entry name" value="Winged helix-like DNA-binding domain superfamily/Winged helix DNA-binding domain"/>
    <property type="match status" value="1"/>
</dbReference>
<dbReference type="RefSeq" id="WP_106738655.1">
    <property type="nucleotide sequence ID" value="NZ_CP027657.1"/>
</dbReference>
<dbReference type="PANTHER" id="PTHR33204:SF18">
    <property type="entry name" value="TRANSCRIPTIONAL REGULATORY PROTEIN"/>
    <property type="match status" value="1"/>
</dbReference>
<dbReference type="AlphaFoldDB" id="A0A2R3QQ62"/>
<proteinExistence type="predicted"/>
<dbReference type="InterPro" id="IPR002577">
    <property type="entry name" value="HTH_HxlR"/>
</dbReference>
<dbReference type="STRING" id="1001585.MDS_4260"/>
<keyword evidence="1" id="KW-0805">Transcription regulation</keyword>
<feature type="domain" description="HTH hxlR-type" evidence="4">
    <location>
        <begin position="15"/>
        <end position="114"/>
    </location>
</feature>
<dbReference type="Pfam" id="PF01638">
    <property type="entry name" value="HxlR"/>
    <property type="match status" value="1"/>
</dbReference>
<dbReference type="PROSITE" id="PS51118">
    <property type="entry name" value="HTH_HXLR"/>
    <property type="match status" value="1"/>
</dbReference>
<keyword evidence="2" id="KW-0238">DNA-binding</keyword>
<keyword evidence="3" id="KW-0804">Transcription</keyword>
<protein>
    <submittedName>
        <fullName evidence="5">Transcriptional regulator</fullName>
    </submittedName>
</protein>
<organism evidence="5 6">
    <name type="scientific">Ectopseudomonas mendocina</name>
    <name type="common">Pseudomonas mendocina</name>
    <dbReference type="NCBI Taxonomy" id="300"/>
    <lineage>
        <taxon>Bacteria</taxon>
        <taxon>Pseudomonadati</taxon>
        <taxon>Pseudomonadota</taxon>
        <taxon>Gammaproteobacteria</taxon>
        <taxon>Pseudomonadales</taxon>
        <taxon>Pseudomonadaceae</taxon>
        <taxon>Ectopseudomonas</taxon>
    </lineage>
</organism>
<evidence type="ECO:0000313" key="5">
    <source>
        <dbReference type="EMBL" id="AVO53901.1"/>
    </source>
</evidence>
<evidence type="ECO:0000256" key="3">
    <source>
        <dbReference type="ARBA" id="ARBA00023163"/>
    </source>
</evidence>
<accession>A0A2R3QQ62</accession>
<dbReference type="GO" id="GO:0003677">
    <property type="term" value="F:DNA binding"/>
    <property type="evidence" value="ECO:0007669"/>
    <property type="project" value="UniProtKB-KW"/>
</dbReference>
<gene>
    <name evidence="5" type="ORF">C7A17_14395</name>
</gene>
<dbReference type="EMBL" id="CP027657">
    <property type="protein sequence ID" value="AVO53901.1"/>
    <property type="molecule type" value="Genomic_DNA"/>
</dbReference>
<name>A0A2R3QQ62_ECTME</name>
<dbReference type="SUPFAM" id="SSF46785">
    <property type="entry name" value="Winged helix' DNA-binding domain"/>
    <property type="match status" value="1"/>
</dbReference>
<sequence>MTDESRLGNVFSGVCPARHVLAVIADKWSLLLIHALAHGGTLRTAELRRRVDGISEKMLIQTIRRLERFGLVSRQAYAEVPPRVEYSLTALGHSLSEPIRAIDHWVESHVAEIVRAQNVFDQGAERIAADAGQCAIAG</sequence>
<dbReference type="OrthoDB" id="9807069at2"/>
<dbReference type="InterPro" id="IPR036390">
    <property type="entry name" value="WH_DNA-bd_sf"/>
</dbReference>
<evidence type="ECO:0000256" key="2">
    <source>
        <dbReference type="ARBA" id="ARBA00023125"/>
    </source>
</evidence>